<proteinExistence type="predicted"/>
<feature type="non-terminal residue" evidence="1">
    <location>
        <position position="118"/>
    </location>
</feature>
<dbReference type="OrthoDB" id="78198at2759"/>
<protein>
    <submittedName>
        <fullName evidence="1">Uncharacterized protein</fullName>
    </submittedName>
</protein>
<dbReference type="AlphaFoldDB" id="A0A0D0CU30"/>
<evidence type="ECO:0000313" key="2">
    <source>
        <dbReference type="Proteomes" id="UP000054538"/>
    </source>
</evidence>
<gene>
    <name evidence="1" type="ORF">PAXRUDRAFT_533793</name>
</gene>
<dbReference type="Proteomes" id="UP000054538">
    <property type="component" value="Unassembled WGS sequence"/>
</dbReference>
<keyword evidence="2" id="KW-1185">Reference proteome</keyword>
<dbReference type="EMBL" id="KN828723">
    <property type="protein sequence ID" value="KIK74586.1"/>
    <property type="molecule type" value="Genomic_DNA"/>
</dbReference>
<accession>A0A0D0CU30</accession>
<evidence type="ECO:0000313" key="1">
    <source>
        <dbReference type="EMBL" id="KIK74586.1"/>
    </source>
</evidence>
<reference evidence="1 2" key="1">
    <citation type="submission" date="2014-04" db="EMBL/GenBank/DDBJ databases">
        <authorList>
            <consortium name="DOE Joint Genome Institute"/>
            <person name="Kuo A."/>
            <person name="Kohler A."/>
            <person name="Jargeat P."/>
            <person name="Nagy L.G."/>
            <person name="Floudas D."/>
            <person name="Copeland A."/>
            <person name="Barry K.W."/>
            <person name="Cichocki N."/>
            <person name="Veneault-Fourrey C."/>
            <person name="LaButti K."/>
            <person name="Lindquist E.A."/>
            <person name="Lipzen A."/>
            <person name="Lundell T."/>
            <person name="Morin E."/>
            <person name="Murat C."/>
            <person name="Sun H."/>
            <person name="Tunlid A."/>
            <person name="Henrissat B."/>
            <person name="Grigoriev I.V."/>
            <person name="Hibbett D.S."/>
            <person name="Martin F."/>
            <person name="Nordberg H.P."/>
            <person name="Cantor M.N."/>
            <person name="Hua S.X."/>
        </authorList>
    </citation>
    <scope>NUCLEOTIDE SEQUENCE [LARGE SCALE GENOMIC DNA]</scope>
    <source>
        <strain evidence="1 2">Ve08.2h10</strain>
    </source>
</reference>
<organism evidence="1 2">
    <name type="scientific">Paxillus rubicundulus Ve08.2h10</name>
    <dbReference type="NCBI Taxonomy" id="930991"/>
    <lineage>
        <taxon>Eukaryota</taxon>
        <taxon>Fungi</taxon>
        <taxon>Dikarya</taxon>
        <taxon>Basidiomycota</taxon>
        <taxon>Agaricomycotina</taxon>
        <taxon>Agaricomycetes</taxon>
        <taxon>Agaricomycetidae</taxon>
        <taxon>Boletales</taxon>
        <taxon>Paxilineae</taxon>
        <taxon>Paxillaceae</taxon>
        <taxon>Paxillus</taxon>
    </lineage>
</organism>
<reference evidence="2" key="2">
    <citation type="submission" date="2015-01" db="EMBL/GenBank/DDBJ databases">
        <title>Evolutionary Origins and Diversification of the Mycorrhizal Mutualists.</title>
        <authorList>
            <consortium name="DOE Joint Genome Institute"/>
            <consortium name="Mycorrhizal Genomics Consortium"/>
            <person name="Kohler A."/>
            <person name="Kuo A."/>
            <person name="Nagy L.G."/>
            <person name="Floudas D."/>
            <person name="Copeland A."/>
            <person name="Barry K.W."/>
            <person name="Cichocki N."/>
            <person name="Veneault-Fourrey C."/>
            <person name="LaButti K."/>
            <person name="Lindquist E.A."/>
            <person name="Lipzen A."/>
            <person name="Lundell T."/>
            <person name="Morin E."/>
            <person name="Murat C."/>
            <person name="Riley R."/>
            <person name="Ohm R."/>
            <person name="Sun H."/>
            <person name="Tunlid A."/>
            <person name="Henrissat B."/>
            <person name="Grigoriev I.V."/>
            <person name="Hibbett D.S."/>
            <person name="Martin F."/>
        </authorList>
    </citation>
    <scope>NUCLEOTIDE SEQUENCE [LARGE SCALE GENOMIC DNA]</scope>
    <source>
        <strain evidence="2">Ve08.2h10</strain>
    </source>
</reference>
<name>A0A0D0CU30_9AGAM</name>
<dbReference type="HOGENOM" id="CLU_150806_0_0_1"/>
<dbReference type="InParanoid" id="A0A0D0CU30"/>
<sequence>MDAMIIAAREEEEDLEDEETMMALVTAAIIGGTEVAWEIRVERRHDNRLYLCRSQLLPNPRINTPWQILYDSQNDRAFITTMGFDVETFGYILSSGFAANWYTTAIPRPDTNQVGDPR</sequence>